<organism evidence="2 3">
    <name type="scientific">Pleuronectes platessa</name>
    <name type="common">European plaice</name>
    <dbReference type="NCBI Taxonomy" id="8262"/>
    <lineage>
        <taxon>Eukaryota</taxon>
        <taxon>Metazoa</taxon>
        <taxon>Chordata</taxon>
        <taxon>Craniata</taxon>
        <taxon>Vertebrata</taxon>
        <taxon>Euteleostomi</taxon>
        <taxon>Actinopterygii</taxon>
        <taxon>Neopterygii</taxon>
        <taxon>Teleostei</taxon>
        <taxon>Neoteleostei</taxon>
        <taxon>Acanthomorphata</taxon>
        <taxon>Carangaria</taxon>
        <taxon>Pleuronectiformes</taxon>
        <taxon>Pleuronectoidei</taxon>
        <taxon>Pleuronectidae</taxon>
        <taxon>Pleuronectes</taxon>
    </lineage>
</organism>
<gene>
    <name evidence="2" type="ORF">PLEPLA_LOCUS28292</name>
</gene>
<comment type="caution">
    <text evidence="2">The sequence shown here is derived from an EMBL/GenBank/DDBJ whole genome shotgun (WGS) entry which is preliminary data.</text>
</comment>
<evidence type="ECO:0000256" key="1">
    <source>
        <dbReference type="SAM" id="MobiDB-lite"/>
    </source>
</evidence>
<protein>
    <submittedName>
        <fullName evidence="2">Uncharacterized protein</fullName>
    </submittedName>
</protein>
<reference evidence="2" key="1">
    <citation type="submission" date="2020-03" db="EMBL/GenBank/DDBJ databases">
        <authorList>
            <person name="Weist P."/>
        </authorList>
    </citation>
    <scope>NUCLEOTIDE SEQUENCE</scope>
</reference>
<name>A0A9N7V1P3_PLEPL</name>
<keyword evidence="3" id="KW-1185">Reference proteome</keyword>
<dbReference type="Proteomes" id="UP001153269">
    <property type="component" value="Unassembled WGS sequence"/>
</dbReference>
<sequence length="158" mass="16787">MSPVPPPHQTTQGPHTGSYSLPECTRQAGSERSDRQSKTGPELASRDSEARGGASAAQFPGHFRRLLSPVVCGLQLVETDSTVLEGAVRLLRLKGTPVDHVLDKGSAPLEGNTMMSSCKNDGKDPAPERVPVLRSLNPACASNKDPVTGRDRSRVPPL</sequence>
<evidence type="ECO:0000313" key="3">
    <source>
        <dbReference type="Proteomes" id="UP001153269"/>
    </source>
</evidence>
<feature type="region of interest" description="Disordered" evidence="1">
    <location>
        <begin position="118"/>
        <end position="158"/>
    </location>
</feature>
<proteinExistence type="predicted"/>
<feature type="compositionally biased region" description="Basic and acidic residues" evidence="1">
    <location>
        <begin position="147"/>
        <end position="158"/>
    </location>
</feature>
<accession>A0A9N7V1P3</accession>
<feature type="region of interest" description="Disordered" evidence="1">
    <location>
        <begin position="1"/>
        <end position="56"/>
    </location>
</feature>
<dbReference type="EMBL" id="CADEAL010002461">
    <property type="protein sequence ID" value="CAB1440526.1"/>
    <property type="molecule type" value="Genomic_DNA"/>
</dbReference>
<dbReference type="AlphaFoldDB" id="A0A9N7V1P3"/>
<evidence type="ECO:0000313" key="2">
    <source>
        <dbReference type="EMBL" id="CAB1440526.1"/>
    </source>
</evidence>